<keyword evidence="2" id="KW-1185">Reference proteome</keyword>
<sequence>MAALDFIACATANVFAMTDSGSQPSSLVYGFKTYYGRVHAPNLLLNKKRLATIFSETGTIGWNNFKDRVKKMIEGGQRARVRGFGRSIYRQNRYQDACADPTRMFILLFAF</sequence>
<name>A0AAD9WP68_9ROSI</name>
<dbReference type="PANTHER" id="PTHR31933:SF4">
    <property type="entry name" value="O-FUCOSYLTRANSFERASE 8"/>
    <property type="match status" value="1"/>
</dbReference>
<accession>A0AAD9WP68</accession>
<evidence type="ECO:0000313" key="2">
    <source>
        <dbReference type="Proteomes" id="UP001280121"/>
    </source>
</evidence>
<protein>
    <submittedName>
        <fullName evidence="1">Uncharacterized protein</fullName>
    </submittedName>
</protein>
<proteinExistence type="predicted"/>
<dbReference type="Proteomes" id="UP001280121">
    <property type="component" value="Unassembled WGS sequence"/>
</dbReference>
<evidence type="ECO:0000313" key="1">
    <source>
        <dbReference type="EMBL" id="KAK2638639.1"/>
    </source>
</evidence>
<dbReference type="InterPro" id="IPR052272">
    <property type="entry name" value="GT106_glycosyltransferase"/>
</dbReference>
<organism evidence="1 2">
    <name type="scientific">Dipteronia dyeriana</name>
    <dbReference type="NCBI Taxonomy" id="168575"/>
    <lineage>
        <taxon>Eukaryota</taxon>
        <taxon>Viridiplantae</taxon>
        <taxon>Streptophyta</taxon>
        <taxon>Embryophyta</taxon>
        <taxon>Tracheophyta</taxon>
        <taxon>Spermatophyta</taxon>
        <taxon>Magnoliopsida</taxon>
        <taxon>eudicotyledons</taxon>
        <taxon>Gunneridae</taxon>
        <taxon>Pentapetalae</taxon>
        <taxon>rosids</taxon>
        <taxon>malvids</taxon>
        <taxon>Sapindales</taxon>
        <taxon>Sapindaceae</taxon>
        <taxon>Hippocastanoideae</taxon>
        <taxon>Acereae</taxon>
        <taxon>Dipteronia</taxon>
    </lineage>
</organism>
<reference evidence="1" key="1">
    <citation type="journal article" date="2023" name="Plant J.">
        <title>Genome sequences and population genomics provide insights into the demographic history, inbreeding, and mutation load of two 'living fossil' tree species of Dipteronia.</title>
        <authorList>
            <person name="Feng Y."/>
            <person name="Comes H.P."/>
            <person name="Chen J."/>
            <person name="Zhu S."/>
            <person name="Lu R."/>
            <person name="Zhang X."/>
            <person name="Li P."/>
            <person name="Qiu J."/>
            <person name="Olsen K.M."/>
            <person name="Qiu Y."/>
        </authorList>
    </citation>
    <scope>NUCLEOTIDE SEQUENCE</scope>
    <source>
        <strain evidence="1">KIB01</strain>
    </source>
</reference>
<gene>
    <name evidence="1" type="ORF">Ddye_026434</name>
</gene>
<dbReference type="AlphaFoldDB" id="A0AAD9WP68"/>
<comment type="caution">
    <text evidence="1">The sequence shown here is derived from an EMBL/GenBank/DDBJ whole genome shotgun (WGS) entry which is preliminary data.</text>
</comment>
<dbReference type="EMBL" id="JANJYI010000008">
    <property type="protein sequence ID" value="KAK2638639.1"/>
    <property type="molecule type" value="Genomic_DNA"/>
</dbReference>
<dbReference type="PANTHER" id="PTHR31933">
    <property type="entry name" value="O-FUCOSYLTRANSFERASE 2-RELATED"/>
    <property type="match status" value="1"/>
</dbReference>